<name>A0A3E4QPV4_9ACTN</name>
<dbReference type="Gene3D" id="3.90.550.10">
    <property type="entry name" value="Spore Coat Polysaccharide Biosynthesis Protein SpsA, Chain A"/>
    <property type="match status" value="1"/>
</dbReference>
<comment type="caution">
    <text evidence="5">The sequence shown here is derived from an EMBL/GenBank/DDBJ whole genome shotgun (WGS) entry which is preliminary data.</text>
</comment>
<dbReference type="CDD" id="cd04651">
    <property type="entry name" value="LbH_G1P_AT_C"/>
    <property type="match status" value="1"/>
</dbReference>
<proteinExistence type="inferred from homology"/>
<dbReference type="NCBIfam" id="TIGR02092">
    <property type="entry name" value="glgD"/>
    <property type="match status" value="1"/>
</dbReference>
<dbReference type="CDD" id="cd02508">
    <property type="entry name" value="ADP_Glucose_PP"/>
    <property type="match status" value="1"/>
</dbReference>
<dbReference type="InterPro" id="IPR011004">
    <property type="entry name" value="Trimer_LpxA-like_sf"/>
</dbReference>
<dbReference type="EMBL" id="QSRJ01000011">
    <property type="protein sequence ID" value="RGL08230.1"/>
    <property type="molecule type" value="Genomic_DNA"/>
</dbReference>
<accession>A0A3E4QPV4</accession>
<dbReference type="InterPro" id="IPR011832">
    <property type="entry name" value="GlgDAde_trans"/>
</dbReference>
<evidence type="ECO:0000259" key="3">
    <source>
        <dbReference type="Pfam" id="PF00483"/>
    </source>
</evidence>
<evidence type="ECO:0000256" key="1">
    <source>
        <dbReference type="ARBA" id="ARBA00010443"/>
    </source>
</evidence>
<keyword evidence="5" id="KW-0548">Nucleotidyltransferase</keyword>
<feature type="domain" description="Nucleotidyl transferase" evidence="3">
    <location>
        <begin position="31"/>
        <end position="157"/>
    </location>
</feature>
<dbReference type="InterPro" id="IPR011831">
    <property type="entry name" value="ADP-Glc_PPase"/>
</dbReference>
<comment type="similarity">
    <text evidence="1">Belongs to the bacterial/plant glucose-1-phosphate adenylyltransferase family.</text>
</comment>
<evidence type="ECO:0000313" key="6">
    <source>
        <dbReference type="Proteomes" id="UP000260943"/>
    </source>
</evidence>
<dbReference type="InterPro" id="IPR029044">
    <property type="entry name" value="Nucleotide-diphossugar_trans"/>
</dbReference>
<evidence type="ECO:0000256" key="2">
    <source>
        <dbReference type="ARBA" id="ARBA00023056"/>
    </source>
</evidence>
<dbReference type="InterPro" id="IPR005835">
    <property type="entry name" value="NTP_transferase_dom"/>
</dbReference>
<organism evidence="5 6">
    <name type="scientific">Collinsella tanakaei</name>
    <dbReference type="NCBI Taxonomy" id="626935"/>
    <lineage>
        <taxon>Bacteria</taxon>
        <taxon>Bacillati</taxon>
        <taxon>Actinomycetota</taxon>
        <taxon>Coriobacteriia</taxon>
        <taxon>Coriobacteriales</taxon>
        <taxon>Coriobacteriaceae</taxon>
        <taxon>Collinsella</taxon>
    </lineage>
</organism>
<keyword evidence="2" id="KW-0320">Glycogen biosynthesis</keyword>
<dbReference type="PANTHER" id="PTHR43523:SF6">
    <property type="entry name" value="GLYCOGEN BIOSYNTHESIS PROTEIN GLGD"/>
    <property type="match status" value="1"/>
</dbReference>
<dbReference type="RefSeq" id="WP_009140347.1">
    <property type="nucleotide sequence ID" value="NZ_CABKQG010000001.1"/>
</dbReference>
<dbReference type="Proteomes" id="UP000260943">
    <property type="component" value="Unassembled WGS sequence"/>
</dbReference>
<protein>
    <submittedName>
        <fullName evidence="5">Glucose-1-phosphate adenylyltransferase subunit GlgD</fullName>
        <ecNumber evidence="5">2.7.7.27</ecNumber>
    </submittedName>
</protein>
<dbReference type="GO" id="GO:0008878">
    <property type="term" value="F:glucose-1-phosphate adenylyltransferase activity"/>
    <property type="evidence" value="ECO:0007669"/>
    <property type="project" value="UniProtKB-EC"/>
</dbReference>
<evidence type="ECO:0000313" key="5">
    <source>
        <dbReference type="EMBL" id="RGL08230.1"/>
    </source>
</evidence>
<gene>
    <name evidence="5" type="primary">glgD</name>
    <name evidence="5" type="ORF">DXC81_08940</name>
</gene>
<dbReference type="SUPFAM" id="SSF51161">
    <property type="entry name" value="Trimeric LpxA-like enzymes"/>
    <property type="match status" value="1"/>
</dbReference>
<keyword evidence="5" id="KW-0808">Transferase</keyword>
<dbReference type="Gene3D" id="2.160.10.10">
    <property type="entry name" value="Hexapeptide repeat proteins"/>
    <property type="match status" value="1"/>
</dbReference>
<evidence type="ECO:0000259" key="4">
    <source>
        <dbReference type="Pfam" id="PF24894"/>
    </source>
</evidence>
<dbReference type="GeneID" id="62758103"/>
<reference evidence="5 6" key="1">
    <citation type="submission" date="2018-08" db="EMBL/GenBank/DDBJ databases">
        <title>A genome reference for cultivated species of the human gut microbiota.</title>
        <authorList>
            <person name="Zou Y."/>
            <person name="Xue W."/>
            <person name="Luo G."/>
        </authorList>
    </citation>
    <scope>NUCLEOTIDE SEQUENCE [LARGE SCALE GENOMIC DNA]</scope>
    <source>
        <strain evidence="5 6">TF08-14</strain>
    </source>
</reference>
<dbReference type="Pfam" id="PF00483">
    <property type="entry name" value="NTP_transferase"/>
    <property type="match status" value="1"/>
</dbReference>
<sequence>MINRKAIGYITANYTCREQSVLLEDRPFASLPFIGRYRLIDFPLSNMMNAGIKTVGVVMPGNYRSLIDHIGSGKDWMLDRKKGGLFLVPGNPYGTSRRGMRFLLRDIISNKVLFQRSDKPYVVMCGSNVVFNIDLNQIIDAHASSGAGITMVYCKAERAHEDVTSLVIGEAGRVQSVKSGCQFGDNKFLDCFIIDRQLLLEIIDQYASADYMDFFEAIAGDFARVDVCSYEFKGMAVGIFDETSFYKRSMELLNPDVADKLFMPDRPIMTKAHDVPPAKYAATCHACNSLISSGCNINGTVRNSILSRGVIVENGASVTNSIIMQDCVIKSGARVENAIVDKNNVVPANTELRGTPEAILVLPKAPL</sequence>
<dbReference type="GO" id="GO:0005978">
    <property type="term" value="P:glycogen biosynthetic process"/>
    <property type="evidence" value="ECO:0007669"/>
    <property type="project" value="UniProtKB-KW"/>
</dbReference>
<dbReference type="Pfam" id="PF24894">
    <property type="entry name" value="Hexapep_GlmU"/>
    <property type="match status" value="1"/>
</dbReference>
<feature type="domain" description="Glucose-1-phosphate adenylyltransferase/Bifunctional protein GlmU-like C-terminal hexapeptide" evidence="4">
    <location>
        <begin position="280"/>
        <end position="351"/>
    </location>
</feature>
<dbReference type="AlphaFoldDB" id="A0A3E4QPV4"/>
<dbReference type="PANTHER" id="PTHR43523">
    <property type="entry name" value="GLUCOSE-1-PHOSPHATE ADENYLYLTRANSFERASE-RELATED"/>
    <property type="match status" value="1"/>
</dbReference>
<dbReference type="InterPro" id="IPR056818">
    <property type="entry name" value="GlmU/GlgC-like_hexapep"/>
</dbReference>
<dbReference type="SUPFAM" id="SSF53448">
    <property type="entry name" value="Nucleotide-diphospho-sugar transferases"/>
    <property type="match status" value="1"/>
</dbReference>
<dbReference type="EC" id="2.7.7.27" evidence="5"/>